<organism evidence="1 2">
    <name type="scientific">Pholiota conissans</name>
    <dbReference type="NCBI Taxonomy" id="109636"/>
    <lineage>
        <taxon>Eukaryota</taxon>
        <taxon>Fungi</taxon>
        <taxon>Dikarya</taxon>
        <taxon>Basidiomycota</taxon>
        <taxon>Agaricomycotina</taxon>
        <taxon>Agaricomycetes</taxon>
        <taxon>Agaricomycetidae</taxon>
        <taxon>Agaricales</taxon>
        <taxon>Agaricineae</taxon>
        <taxon>Strophariaceae</taxon>
        <taxon>Pholiota</taxon>
    </lineage>
</organism>
<dbReference type="Proteomes" id="UP000807469">
    <property type="component" value="Unassembled WGS sequence"/>
</dbReference>
<reference evidence="1" key="1">
    <citation type="submission" date="2020-11" db="EMBL/GenBank/DDBJ databases">
        <authorList>
            <consortium name="DOE Joint Genome Institute"/>
            <person name="Ahrendt S."/>
            <person name="Riley R."/>
            <person name="Andreopoulos W."/>
            <person name="Labutti K."/>
            <person name="Pangilinan J."/>
            <person name="Ruiz-Duenas F.J."/>
            <person name="Barrasa J.M."/>
            <person name="Sanchez-Garcia M."/>
            <person name="Camarero S."/>
            <person name="Miyauchi S."/>
            <person name="Serrano A."/>
            <person name="Linde D."/>
            <person name="Babiker R."/>
            <person name="Drula E."/>
            <person name="Ayuso-Fernandez I."/>
            <person name="Pacheco R."/>
            <person name="Padilla G."/>
            <person name="Ferreira P."/>
            <person name="Barriuso J."/>
            <person name="Kellner H."/>
            <person name="Castanera R."/>
            <person name="Alfaro M."/>
            <person name="Ramirez L."/>
            <person name="Pisabarro A.G."/>
            <person name="Kuo A."/>
            <person name="Tritt A."/>
            <person name="Lipzen A."/>
            <person name="He G."/>
            <person name="Yan M."/>
            <person name="Ng V."/>
            <person name="Cullen D."/>
            <person name="Martin F."/>
            <person name="Rosso M.-N."/>
            <person name="Henrissat B."/>
            <person name="Hibbett D."/>
            <person name="Martinez A.T."/>
            <person name="Grigoriev I.V."/>
        </authorList>
    </citation>
    <scope>NUCLEOTIDE SEQUENCE</scope>
    <source>
        <strain evidence="1">CIRM-BRFM 674</strain>
    </source>
</reference>
<sequence length="100" mass="11289">MLQCILSGLGLFVYTSMTKNTRECFGTLLHRNFLILNQVQLLGMPKSSYARLTHKSAQRCAFYSRQITIPNFTECTLTSSRCLRILSTPQKGFSCQSPSC</sequence>
<evidence type="ECO:0000313" key="1">
    <source>
        <dbReference type="EMBL" id="KAF9482660.1"/>
    </source>
</evidence>
<name>A0A9P5Z9G5_9AGAR</name>
<protein>
    <submittedName>
        <fullName evidence="1">Uncharacterized protein</fullName>
    </submittedName>
</protein>
<keyword evidence="2" id="KW-1185">Reference proteome</keyword>
<dbReference type="AlphaFoldDB" id="A0A9P5Z9G5"/>
<comment type="caution">
    <text evidence="1">The sequence shown here is derived from an EMBL/GenBank/DDBJ whole genome shotgun (WGS) entry which is preliminary data.</text>
</comment>
<proteinExistence type="predicted"/>
<gene>
    <name evidence="1" type="ORF">BDN70DRAFT_410586</name>
</gene>
<evidence type="ECO:0000313" key="2">
    <source>
        <dbReference type="Proteomes" id="UP000807469"/>
    </source>
</evidence>
<dbReference type="EMBL" id="MU155163">
    <property type="protein sequence ID" value="KAF9482660.1"/>
    <property type="molecule type" value="Genomic_DNA"/>
</dbReference>
<accession>A0A9P5Z9G5</accession>